<proteinExistence type="predicted"/>
<dbReference type="Proteomes" id="UP001589855">
    <property type="component" value="Unassembled WGS sequence"/>
</dbReference>
<name>A0ABV6K5G9_9LACO</name>
<protein>
    <submittedName>
        <fullName evidence="2">Cell surface protein</fullName>
    </submittedName>
</protein>
<accession>A0ABV6K5G9</accession>
<dbReference type="RefSeq" id="WP_137644611.1">
    <property type="nucleotide sequence ID" value="NZ_BAABRM010000007.1"/>
</dbReference>
<gene>
    <name evidence="2" type="ORF">ACFFGS_04095</name>
</gene>
<sequence>MKKWLWAIVVVVVAVGVGGYSYTRYRLQEQSYTTEMKAGKRALHAKDYSQAVTNFTHATRTRASDQTAQRYLTQTQTYVDAAEALKARQFSAAKRDFKQVKQTRHASAVLTERAQDQLKTIKQVLAKRKTYRSQYQSALELNKANEFTDSNGVIKVMMQDKRFKQTHYQDIYKQATALRKQNNASIKALTGAAPIEDSTESALSASSSSSSQRHQAAQSQSTTAESDTATSSSQPTGLYTEAQINATRAELNEAGMKGSSMTDDQIIAILKRAGEQHVSIAQAAKNTDYSAAQINATRAELDEAGYNSHNYTDAQVEAILQQASAQHMSIAQAAKSLQ</sequence>
<organism evidence="2 3">
    <name type="scientific">Lactiplantibacillus plajomi</name>
    <dbReference type="NCBI Taxonomy" id="1457217"/>
    <lineage>
        <taxon>Bacteria</taxon>
        <taxon>Bacillati</taxon>
        <taxon>Bacillota</taxon>
        <taxon>Bacilli</taxon>
        <taxon>Lactobacillales</taxon>
        <taxon>Lactobacillaceae</taxon>
        <taxon>Lactiplantibacillus</taxon>
    </lineage>
</organism>
<feature type="compositionally biased region" description="Low complexity" evidence="1">
    <location>
        <begin position="200"/>
        <end position="234"/>
    </location>
</feature>
<dbReference type="EMBL" id="JBHLUK010000024">
    <property type="protein sequence ID" value="MFC0423303.1"/>
    <property type="molecule type" value="Genomic_DNA"/>
</dbReference>
<feature type="region of interest" description="Disordered" evidence="1">
    <location>
        <begin position="193"/>
        <end position="239"/>
    </location>
</feature>
<reference evidence="2 3" key="1">
    <citation type="submission" date="2024-09" db="EMBL/GenBank/DDBJ databases">
        <authorList>
            <person name="Sun Q."/>
            <person name="Mori K."/>
        </authorList>
    </citation>
    <scope>NUCLEOTIDE SEQUENCE [LARGE SCALE GENOMIC DNA]</scope>
    <source>
        <strain evidence="2 3">TBRC 4575</strain>
    </source>
</reference>
<evidence type="ECO:0000313" key="2">
    <source>
        <dbReference type="EMBL" id="MFC0423303.1"/>
    </source>
</evidence>
<keyword evidence="3" id="KW-1185">Reference proteome</keyword>
<evidence type="ECO:0000256" key="1">
    <source>
        <dbReference type="SAM" id="MobiDB-lite"/>
    </source>
</evidence>
<comment type="caution">
    <text evidence="2">The sequence shown here is derived from an EMBL/GenBank/DDBJ whole genome shotgun (WGS) entry which is preliminary data.</text>
</comment>
<evidence type="ECO:0000313" key="3">
    <source>
        <dbReference type="Proteomes" id="UP001589855"/>
    </source>
</evidence>